<organism evidence="1 2">
    <name type="scientific">Roridomyces roridus</name>
    <dbReference type="NCBI Taxonomy" id="1738132"/>
    <lineage>
        <taxon>Eukaryota</taxon>
        <taxon>Fungi</taxon>
        <taxon>Dikarya</taxon>
        <taxon>Basidiomycota</taxon>
        <taxon>Agaricomycotina</taxon>
        <taxon>Agaricomycetes</taxon>
        <taxon>Agaricomycetidae</taxon>
        <taxon>Agaricales</taxon>
        <taxon>Marasmiineae</taxon>
        <taxon>Mycenaceae</taxon>
        <taxon>Roridomyces</taxon>
    </lineage>
</organism>
<dbReference type="AlphaFoldDB" id="A0AAD7BBV3"/>
<evidence type="ECO:0000313" key="1">
    <source>
        <dbReference type="EMBL" id="KAJ7616626.1"/>
    </source>
</evidence>
<reference evidence="1" key="1">
    <citation type="submission" date="2023-03" db="EMBL/GenBank/DDBJ databases">
        <title>Massive genome expansion in bonnet fungi (Mycena s.s.) driven by repeated elements and novel gene families across ecological guilds.</title>
        <authorList>
            <consortium name="Lawrence Berkeley National Laboratory"/>
            <person name="Harder C.B."/>
            <person name="Miyauchi S."/>
            <person name="Viragh M."/>
            <person name="Kuo A."/>
            <person name="Thoen E."/>
            <person name="Andreopoulos B."/>
            <person name="Lu D."/>
            <person name="Skrede I."/>
            <person name="Drula E."/>
            <person name="Henrissat B."/>
            <person name="Morin E."/>
            <person name="Kohler A."/>
            <person name="Barry K."/>
            <person name="LaButti K."/>
            <person name="Morin E."/>
            <person name="Salamov A."/>
            <person name="Lipzen A."/>
            <person name="Mereny Z."/>
            <person name="Hegedus B."/>
            <person name="Baldrian P."/>
            <person name="Stursova M."/>
            <person name="Weitz H."/>
            <person name="Taylor A."/>
            <person name="Grigoriev I.V."/>
            <person name="Nagy L.G."/>
            <person name="Martin F."/>
            <person name="Kauserud H."/>
        </authorList>
    </citation>
    <scope>NUCLEOTIDE SEQUENCE</scope>
    <source>
        <strain evidence="1">9284</strain>
    </source>
</reference>
<gene>
    <name evidence="1" type="ORF">FB45DRAFT_1105929</name>
</gene>
<proteinExistence type="predicted"/>
<dbReference type="EMBL" id="JARKIF010000022">
    <property type="protein sequence ID" value="KAJ7616626.1"/>
    <property type="molecule type" value="Genomic_DNA"/>
</dbReference>
<dbReference type="Proteomes" id="UP001221142">
    <property type="component" value="Unassembled WGS sequence"/>
</dbReference>
<sequence>MSPSALPNLYHRAPFLLKDLTVDIRVWSGDRDDLVSFLHLTPSLEVLRIQLWGFNPFYFDPFTYLPDNPPPIVLRKLHYLAFHVDCIVDPMDLVLHCCPLAAEMAESFEEYPGELNDAFPSLADVAFFLAGKPFYQEIEDRLVEASESGGVFSYTRSVYQT</sequence>
<evidence type="ECO:0000313" key="2">
    <source>
        <dbReference type="Proteomes" id="UP001221142"/>
    </source>
</evidence>
<comment type="caution">
    <text evidence="1">The sequence shown here is derived from an EMBL/GenBank/DDBJ whole genome shotgun (WGS) entry which is preliminary data.</text>
</comment>
<protein>
    <submittedName>
        <fullName evidence="1">Uncharacterized protein</fullName>
    </submittedName>
</protein>
<accession>A0AAD7BBV3</accession>
<name>A0AAD7BBV3_9AGAR</name>
<keyword evidence="2" id="KW-1185">Reference proteome</keyword>